<proteinExistence type="predicted"/>
<name>A0ABD5PGJ9_9EURY</name>
<dbReference type="Proteomes" id="UP001595921">
    <property type="component" value="Unassembled WGS sequence"/>
</dbReference>
<feature type="transmembrane region" description="Helical" evidence="1">
    <location>
        <begin position="132"/>
        <end position="155"/>
    </location>
</feature>
<evidence type="ECO:0000313" key="3">
    <source>
        <dbReference type="Proteomes" id="UP001595921"/>
    </source>
</evidence>
<feature type="transmembrane region" description="Helical" evidence="1">
    <location>
        <begin position="261"/>
        <end position="280"/>
    </location>
</feature>
<feature type="transmembrane region" description="Helical" evidence="1">
    <location>
        <begin position="215"/>
        <end position="231"/>
    </location>
</feature>
<evidence type="ECO:0000256" key="1">
    <source>
        <dbReference type="SAM" id="Phobius"/>
    </source>
</evidence>
<feature type="transmembrane region" description="Helical" evidence="1">
    <location>
        <begin position="286"/>
        <end position="306"/>
    </location>
</feature>
<reference evidence="2 3" key="1">
    <citation type="journal article" date="2019" name="Int. J. Syst. Evol. Microbiol.">
        <title>The Global Catalogue of Microorganisms (GCM) 10K type strain sequencing project: providing services to taxonomists for standard genome sequencing and annotation.</title>
        <authorList>
            <consortium name="The Broad Institute Genomics Platform"/>
            <consortium name="The Broad Institute Genome Sequencing Center for Infectious Disease"/>
            <person name="Wu L."/>
            <person name="Ma J."/>
        </authorList>
    </citation>
    <scope>NUCLEOTIDE SEQUENCE [LARGE SCALE GENOMIC DNA]</scope>
    <source>
        <strain evidence="2 3">CGMCC 1.12553</strain>
    </source>
</reference>
<comment type="caution">
    <text evidence="2">The sequence shown here is derived from an EMBL/GenBank/DDBJ whole genome shotgun (WGS) entry which is preliminary data.</text>
</comment>
<feature type="transmembrane region" description="Helical" evidence="1">
    <location>
        <begin position="101"/>
        <end position="120"/>
    </location>
</feature>
<dbReference type="Pfam" id="PF14102">
    <property type="entry name" value="Caps_synth_CapC"/>
    <property type="match status" value="2"/>
</dbReference>
<feature type="transmembrane region" description="Helical" evidence="1">
    <location>
        <begin position="189"/>
        <end position="208"/>
    </location>
</feature>
<evidence type="ECO:0000313" key="2">
    <source>
        <dbReference type="EMBL" id="MFC4359858.1"/>
    </source>
</evidence>
<organism evidence="2 3">
    <name type="scientific">Halobium salinum</name>
    <dbReference type="NCBI Taxonomy" id="1364940"/>
    <lineage>
        <taxon>Archaea</taxon>
        <taxon>Methanobacteriati</taxon>
        <taxon>Methanobacteriota</taxon>
        <taxon>Stenosarchaea group</taxon>
        <taxon>Halobacteria</taxon>
        <taxon>Halobacteriales</taxon>
        <taxon>Haloferacaceae</taxon>
        <taxon>Halobium</taxon>
    </lineage>
</organism>
<feature type="transmembrane region" description="Helical" evidence="1">
    <location>
        <begin position="74"/>
        <end position="95"/>
    </location>
</feature>
<feature type="transmembrane region" description="Helical" evidence="1">
    <location>
        <begin position="34"/>
        <end position="62"/>
    </location>
</feature>
<keyword evidence="1" id="KW-0472">Membrane</keyword>
<dbReference type="EMBL" id="JBHSDS010000008">
    <property type="protein sequence ID" value="MFC4359858.1"/>
    <property type="molecule type" value="Genomic_DNA"/>
</dbReference>
<dbReference type="RefSeq" id="WP_267621130.1">
    <property type="nucleotide sequence ID" value="NZ_JAODIW010000006.1"/>
</dbReference>
<sequence>MIVAAVVLLLGLLAGVAATQIWGLRLSGVLVVPLFALYTLFDFTSLPIILASVALAYVGVGLVHEHTLLYGRRLLYIAIGLGASIPLAVTAALSLRFGVTTPVEALSIGSVLPGIAAYNLHRLDGERRVDDVIASAAAFVGLVVLGASLVTPTVARLVAGVTPPVLFGQGSDIAALRGVATLGGGDPTVLGPAVGSLVVLAGIVLSGLYEDIWNVRLLGLITVPLLALLLFRDPALVGLYVVAVPVVYAVTTLVNRRTLIYGRVLLSISIGAGVVLSLALSTFYPVVSGHSLLVTAMLVGVGGYNLHRISPGRRLHTVGVSTGSFVAFVGVVHLLTRAYAPFDSQVAVLVGAVLCVPAVLLVFDLERKRRRDNRLSETPYTHT</sequence>
<dbReference type="InterPro" id="IPR008338">
    <property type="entry name" value="Capsule_biosynth_CapC"/>
</dbReference>
<protein>
    <submittedName>
        <fullName evidence="2">Poly-gamma-glutamate biosynthesis protein PgsC/CapC</fullName>
    </submittedName>
</protein>
<feature type="transmembrane region" description="Helical" evidence="1">
    <location>
        <begin position="346"/>
        <end position="365"/>
    </location>
</feature>
<gene>
    <name evidence="2" type="ORF">ACFO0N_18080</name>
</gene>
<accession>A0ABD5PGJ9</accession>
<feature type="transmembrane region" description="Helical" evidence="1">
    <location>
        <begin position="318"/>
        <end position="340"/>
    </location>
</feature>
<keyword evidence="1" id="KW-1133">Transmembrane helix</keyword>
<dbReference type="AlphaFoldDB" id="A0ABD5PGJ9"/>
<keyword evidence="3" id="KW-1185">Reference proteome</keyword>
<keyword evidence="1" id="KW-0812">Transmembrane</keyword>
<feature type="transmembrane region" description="Helical" evidence="1">
    <location>
        <begin position="237"/>
        <end position="254"/>
    </location>
</feature>